<comment type="caution">
    <text evidence="2">The sequence shown here is derived from an EMBL/GenBank/DDBJ whole genome shotgun (WGS) entry which is preliminary data.</text>
</comment>
<dbReference type="Proteomes" id="UP000230959">
    <property type="component" value="Unassembled WGS sequence"/>
</dbReference>
<sequence>MKNVNVMWVGLSAKMASGAKKRTPPLHASTNTGKLVAEIEAQCPHINFHKTNLVKFPPLDSKEKLRYPTIEECALCYPELKMEIKSINPRAVLLLGNKTATFVFRQLGLQMPKLSYKYQAFDHKGAWYVPIHHPSYVLVYKRKEKDRYIQAVKTVIEQLIL</sequence>
<dbReference type="AlphaFoldDB" id="A0A2M8LA44"/>
<accession>A0A2M8LA44</accession>
<dbReference type="Pfam" id="PF03167">
    <property type="entry name" value="UDG"/>
    <property type="match status" value="1"/>
</dbReference>
<evidence type="ECO:0000313" key="3">
    <source>
        <dbReference type="Proteomes" id="UP000230959"/>
    </source>
</evidence>
<dbReference type="EMBL" id="PFER01000037">
    <property type="protein sequence ID" value="PJE73461.1"/>
    <property type="molecule type" value="Genomic_DNA"/>
</dbReference>
<evidence type="ECO:0000313" key="2">
    <source>
        <dbReference type="EMBL" id="PJE73461.1"/>
    </source>
</evidence>
<evidence type="ECO:0000259" key="1">
    <source>
        <dbReference type="Pfam" id="PF03167"/>
    </source>
</evidence>
<dbReference type="Gene3D" id="3.40.470.10">
    <property type="entry name" value="Uracil-DNA glycosylase-like domain"/>
    <property type="match status" value="1"/>
</dbReference>
<dbReference type="InterPro" id="IPR005122">
    <property type="entry name" value="Uracil-DNA_glycosylase-like"/>
</dbReference>
<feature type="domain" description="Uracil-DNA glycosylase-like" evidence="1">
    <location>
        <begin position="47"/>
        <end position="151"/>
    </location>
</feature>
<dbReference type="InterPro" id="IPR036895">
    <property type="entry name" value="Uracil-DNA_glycosylase-like_sf"/>
</dbReference>
<reference evidence="3" key="1">
    <citation type="submission" date="2017-09" db="EMBL/GenBank/DDBJ databases">
        <title>Depth-based differentiation of microbial function through sediment-hosted aquifers and enrichment of novel symbionts in the deep terrestrial subsurface.</title>
        <authorList>
            <person name="Probst A.J."/>
            <person name="Ladd B."/>
            <person name="Jarett J.K."/>
            <person name="Geller-Mcgrath D.E."/>
            <person name="Sieber C.M.K."/>
            <person name="Emerson J.B."/>
            <person name="Anantharaman K."/>
            <person name="Thomas B.C."/>
            <person name="Malmstrom R."/>
            <person name="Stieglmeier M."/>
            <person name="Klingl A."/>
            <person name="Woyke T."/>
            <person name="Ryan C.M."/>
            <person name="Banfield J.F."/>
        </authorList>
    </citation>
    <scope>NUCLEOTIDE SEQUENCE [LARGE SCALE GENOMIC DNA]</scope>
</reference>
<organism evidence="2 3">
    <name type="scientific">Candidatus Terrybacteria bacterium CG10_big_fil_rev_8_21_14_0_10_41_10</name>
    <dbReference type="NCBI Taxonomy" id="1975026"/>
    <lineage>
        <taxon>Bacteria</taxon>
        <taxon>Candidatus Terryibacteriota</taxon>
    </lineage>
</organism>
<name>A0A2M8LA44_9BACT</name>
<protein>
    <recommendedName>
        <fullName evidence="1">Uracil-DNA glycosylase-like domain-containing protein</fullName>
    </recommendedName>
</protein>
<proteinExistence type="predicted"/>
<gene>
    <name evidence="2" type="ORF">COV02_02565</name>
</gene>
<dbReference type="SUPFAM" id="SSF52141">
    <property type="entry name" value="Uracil-DNA glycosylase-like"/>
    <property type="match status" value="1"/>
</dbReference>